<dbReference type="AlphaFoldDB" id="A0A6G3XXS3"/>
<gene>
    <name evidence="2" type="ORF">G3M58_90580</name>
</gene>
<feature type="transmembrane region" description="Helical" evidence="1">
    <location>
        <begin position="94"/>
        <end position="115"/>
    </location>
</feature>
<feature type="transmembrane region" description="Helical" evidence="1">
    <location>
        <begin position="121"/>
        <end position="143"/>
    </location>
</feature>
<dbReference type="EMBL" id="JAAGMN010009801">
    <property type="protein sequence ID" value="NEE22503.1"/>
    <property type="molecule type" value="Genomic_DNA"/>
</dbReference>
<keyword evidence="1" id="KW-0812">Transmembrane</keyword>
<feature type="transmembrane region" description="Helical" evidence="1">
    <location>
        <begin position="21"/>
        <end position="41"/>
    </location>
</feature>
<comment type="caution">
    <text evidence="2">The sequence shown here is derived from an EMBL/GenBank/DDBJ whole genome shotgun (WGS) entry which is preliminary data.</text>
</comment>
<protein>
    <submittedName>
        <fullName evidence="2">Uncharacterized protein</fullName>
    </submittedName>
</protein>
<accession>A0A6G3XXS3</accession>
<feature type="transmembrane region" description="Helical" evidence="1">
    <location>
        <begin position="61"/>
        <end position="82"/>
    </location>
</feature>
<name>A0A6G3XXS3_9ACTN</name>
<keyword evidence="1" id="KW-1133">Transmembrane helix</keyword>
<organism evidence="2">
    <name type="scientific">Streptomyces sp. SID7499</name>
    <dbReference type="NCBI Taxonomy" id="2706086"/>
    <lineage>
        <taxon>Bacteria</taxon>
        <taxon>Bacillati</taxon>
        <taxon>Actinomycetota</taxon>
        <taxon>Actinomycetes</taxon>
        <taxon>Kitasatosporales</taxon>
        <taxon>Streptomycetaceae</taxon>
        <taxon>Streptomyces</taxon>
    </lineage>
</organism>
<reference evidence="2" key="1">
    <citation type="submission" date="2020-01" db="EMBL/GenBank/DDBJ databases">
        <title>Insect and environment-associated Actinomycetes.</title>
        <authorList>
            <person name="Currrie C."/>
            <person name="Chevrette M."/>
            <person name="Carlson C."/>
            <person name="Stubbendieck R."/>
            <person name="Wendt-Pienkowski E."/>
        </authorList>
    </citation>
    <scope>NUCLEOTIDE SEQUENCE</scope>
    <source>
        <strain evidence="2">SID7499</strain>
    </source>
</reference>
<evidence type="ECO:0000313" key="2">
    <source>
        <dbReference type="EMBL" id="NEE22503.1"/>
    </source>
</evidence>
<keyword evidence="1" id="KW-0472">Membrane</keyword>
<evidence type="ECO:0000256" key="1">
    <source>
        <dbReference type="SAM" id="Phobius"/>
    </source>
</evidence>
<sequence length="150" mass="16180">MRHGRGRFRAPALLRDHRGRPMTLVRCWAVGIVVLVLTEYVQMTLVHDPLVGPEGVGSFGAALALVHLPNLVCVVLATWAAARVHPEPWRDMPVRHLFAACAVPAAAQVLLLVLRPSVLDLAGAAFWMSAVVLLGGCAVGLLLDRLVWTS</sequence>
<proteinExistence type="predicted"/>